<feature type="signal peptide" evidence="1">
    <location>
        <begin position="1"/>
        <end position="21"/>
    </location>
</feature>
<keyword evidence="3" id="KW-1185">Reference proteome</keyword>
<proteinExistence type="predicted"/>
<dbReference type="AlphaFoldDB" id="A0A4E0R176"/>
<dbReference type="EMBL" id="JXXN02003314">
    <property type="protein sequence ID" value="THD21719.1"/>
    <property type="molecule type" value="Genomic_DNA"/>
</dbReference>
<protein>
    <recommendedName>
        <fullName evidence="4">CD59-like protein</fullName>
    </recommendedName>
</protein>
<evidence type="ECO:0000313" key="3">
    <source>
        <dbReference type="Proteomes" id="UP000230066"/>
    </source>
</evidence>
<name>A0A4E0R176_FASHE</name>
<gene>
    <name evidence="2" type="ORF">D915_007373</name>
</gene>
<comment type="caution">
    <text evidence="2">The sequence shown here is derived from an EMBL/GenBank/DDBJ whole genome shotgun (WGS) entry which is preliminary data.</text>
</comment>
<sequence>MFICAILTITIFTITFKPAECVKCYHCDNCSEVTNTTPVRDSCPICAWGLFTPFDTQKKPVVIRHCVNETCTPGNVEIPNEGRLEGKCCQRDLCNRALIKRAHFAVMMTVIPLSLLI</sequence>
<evidence type="ECO:0000313" key="2">
    <source>
        <dbReference type="EMBL" id="THD21719.1"/>
    </source>
</evidence>
<accession>A0A4E0R176</accession>
<organism evidence="2 3">
    <name type="scientific">Fasciola hepatica</name>
    <name type="common">Liver fluke</name>
    <dbReference type="NCBI Taxonomy" id="6192"/>
    <lineage>
        <taxon>Eukaryota</taxon>
        <taxon>Metazoa</taxon>
        <taxon>Spiralia</taxon>
        <taxon>Lophotrochozoa</taxon>
        <taxon>Platyhelminthes</taxon>
        <taxon>Trematoda</taxon>
        <taxon>Digenea</taxon>
        <taxon>Plagiorchiida</taxon>
        <taxon>Echinostomata</taxon>
        <taxon>Echinostomatoidea</taxon>
        <taxon>Fasciolidae</taxon>
        <taxon>Fasciola</taxon>
    </lineage>
</organism>
<dbReference type="Proteomes" id="UP000230066">
    <property type="component" value="Unassembled WGS sequence"/>
</dbReference>
<reference evidence="2" key="1">
    <citation type="submission" date="2019-03" db="EMBL/GenBank/DDBJ databases">
        <title>Improved annotation for the trematode Fasciola hepatica.</title>
        <authorList>
            <person name="Choi Y.-J."/>
            <person name="Martin J."/>
            <person name="Mitreva M."/>
        </authorList>
    </citation>
    <scope>NUCLEOTIDE SEQUENCE [LARGE SCALE GENOMIC DNA]</scope>
</reference>
<evidence type="ECO:0008006" key="4">
    <source>
        <dbReference type="Google" id="ProtNLM"/>
    </source>
</evidence>
<keyword evidence="1" id="KW-0732">Signal</keyword>
<feature type="chain" id="PRO_5020040724" description="CD59-like protein" evidence="1">
    <location>
        <begin position="22"/>
        <end position="117"/>
    </location>
</feature>
<evidence type="ECO:0000256" key="1">
    <source>
        <dbReference type="SAM" id="SignalP"/>
    </source>
</evidence>